<proteinExistence type="predicted"/>
<reference evidence="2" key="1">
    <citation type="journal article" date="2017" name="Nat. Commun.">
        <title>The North American bullfrog draft genome provides insight into hormonal regulation of long noncoding RNA.</title>
        <authorList>
            <person name="Hammond S.A."/>
            <person name="Warren R.L."/>
            <person name="Vandervalk B.P."/>
            <person name="Kucuk E."/>
            <person name="Khan H."/>
            <person name="Gibb E.A."/>
            <person name="Pandoh P."/>
            <person name="Kirk H."/>
            <person name="Zhao Y."/>
            <person name="Jones M."/>
            <person name="Mungall A.J."/>
            <person name="Coope R."/>
            <person name="Pleasance S."/>
            <person name="Moore R.A."/>
            <person name="Holt R.A."/>
            <person name="Round J.M."/>
            <person name="Ohora S."/>
            <person name="Walle B.V."/>
            <person name="Veldhoen N."/>
            <person name="Helbing C.C."/>
            <person name="Birol I."/>
        </authorList>
    </citation>
    <scope>NUCLEOTIDE SEQUENCE [LARGE SCALE GENOMIC DNA]</scope>
</reference>
<dbReference type="AlphaFoldDB" id="A0A2G9RTW8"/>
<protein>
    <submittedName>
        <fullName evidence="1">Uncharacterized protein</fullName>
    </submittedName>
</protein>
<gene>
    <name evidence="1" type="ORF">AB205_0215370</name>
</gene>
<dbReference type="OrthoDB" id="10249045at2759"/>
<dbReference type="EMBL" id="KV936214">
    <property type="protein sequence ID" value="PIO30681.1"/>
    <property type="molecule type" value="Genomic_DNA"/>
</dbReference>
<evidence type="ECO:0000313" key="1">
    <source>
        <dbReference type="EMBL" id="PIO30681.1"/>
    </source>
</evidence>
<keyword evidence="2" id="KW-1185">Reference proteome</keyword>
<organism evidence="1 2">
    <name type="scientific">Aquarana catesbeiana</name>
    <name type="common">American bullfrog</name>
    <name type="synonym">Rana catesbeiana</name>
    <dbReference type="NCBI Taxonomy" id="8400"/>
    <lineage>
        <taxon>Eukaryota</taxon>
        <taxon>Metazoa</taxon>
        <taxon>Chordata</taxon>
        <taxon>Craniata</taxon>
        <taxon>Vertebrata</taxon>
        <taxon>Euteleostomi</taxon>
        <taxon>Amphibia</taxon>
        <taxon>Batrachia</taxon>
        <taxon>Anura</taxon>
        <taxon>Neobatrachia</taxon>
        <taxon>Ranoidea</taxon>
        <taxon>Ranidae</taxon>
        <taxon>Aquarana</taxon>
    </lineage>
</organism>
<evidence type="ECO:0000313" key="2">
    <source>
        <dbReference type="Proteomes" id="UP000228934"/>
    </source>
</evidence>
<accession>A0A2G9RTW8</accession>
<dbReference type="Proteomes" id="UP000228934">
    <property type="component" value="Unassembled WGS sequence"/>
</dbReference>
<name>A0A2G9RTW8_AQUCT</name>
<sequence length="87" mass="10080">MRRSKEPNNIGLLVKPYLAHTLLLSSHFSLSSGQKDTVIKTEMSHPTLLRDKVLGRFYITYYPRDTLRPRQKNETNLSSKDIDCNET</sequence>